<proteinExistence type="predicted"/>
<protein>
    <submittedName>
        <fullName evidence="1">Uncharacterized protein</fullName>
    </submittedName>
</protein>
<dbReference type="EMBL" id="JAGFNK010000405">
    <property type="protein sequence ID" value="KAI9450830.1"/>
    <property type="molecule type" value="Genomic_DNA"/>
</dbReference>
<evidence type="ECO:0000313" key="1">
    <source>
        <dbReference type="EMBL" id="KAI9450830.1"/>
    </source>
</evidence>
<gene>
    <name evidence="1" type="ORF">F5148DRAFT_1241132</name>
</gene>
<name>A0ACC0TVJ0_9AGAM</name>
<reference evidence="1" key="1">
    <citation type="submission" date="2021-03" db="EMBL/GenBank/DDBJ databases">
        <title>Evolutionary priming and transition to the ectomycorrhizal habit in an iconic lineage of mushroom-forming fungi: is preadaptation a requirement?</title>
        <authorList>
            <consortium name="DOE Joint Genome Institute"/>
            <person name="Looney B.P."/>
            <person name="Miyauchi S."/>
            <person name="Morin E."/>
            <person name="Drula E."/>
            <person name="Courty P.E."/>
            <person name="Chicoki N."/>
            <person name="Fauchery L."/>
            <person name="Kohler A."/>
            <person name="Kuo A."/>
            <person name="LaButti K."/>
            <person name="Pangilinan J."/>
            <person name="Lipzen A."/>
            <person name="Riley R."/>
            <person name="Andreopoulos W."/>
            <person name="He G."/>
            <person name="Johnson J."/>
            <person name="Barry K.W."/>
            <person name="Grigoriev I.V."/>
            <person name="Nagy L."/>
            <person name="Hibbett D."/>
            <person name="Henrissat B."/>
            <person name="Matheny P.B."/>
            <person name="Labbe J."/>
            <person name="Martin A.F."/>
        </authorList>
    </citation>
    <scope>NUCLEOTIDE SEQUENCE</scope>
    <source>
        <strain evidence="1">BPL698</strain>
    </source>
</reference>
<organism evidence="1 2">
    <name type="scientific">Russula earlei</name>
    <dbReference type="NCBI Taxonomy" id="71964"/>
    <lineage>
        <taxon>Eukaryota</taxon>
        <taxon>Fungi</taxon>
        <taxon>Dikarya</taxon>
        <taxon>Basidiomycota</taxon>
        <taxon>Agaricomycotina</taxon>
        <taxon>Agaricomycetes</taxon>
        <taxon>Russulales</taxon>
        <taxon>Russulaceae</taxon>
        <taxon>Russula</taxon>
    </lineage>
</organism>
<accession>A0ACC0TVJ0</accession>
<evidence type="ECO:0000313" key="2">
    <source>
        <dbReference type="Proteomes" id="UP001207468"/>
    </source>
</evidence>
<keyword evidence="2" id="KW-1185">Reference proteome</keyword>
<comment type="caution">
    <text evidence="1">The sequence shown here is derived from an EMBL/GenBank/DDBJ whole genome shotgun (WGS) entry which is preliminary data.</text>
</comment>
<sequence>MRTLSVFAIFCLAVGIIPSFALPTKDGDSKPNEISKEPTAMRGTSQHSSENSHHHDSARAFAEDFERKVMALAHPHDGPVFKDSTRNREEREARERGISADKKGYGVIDDDSW</sequence>
<dbReference type="Proteomes" id="UP001207468">
    <property type="component" value="Unassembled WGS sequence"/>
</dbReference>